<evidence type="ECO:0000256" key="5">
    <source>
        <dbReference type="ARBA" id="ARBA00022840"/>
    </source>
</evidence>
<keyword evidence="8 10" id="KW-0131">Cell cycle</keyword>
<gene>
    <name evidence="10 15" type="primary">murF</name>
    <name evidence="15" type="ORF">ACFSCZ_09500</name>
</gene>
<keyword evidence="7 10" id="KW-0573">Peptidoglycan synthesis</keyword>
<sequence>MIQRTIGQIAGMITIENDITSYSSEMIKGVSIDSRNISPGNLFIPFKGEQTDGHKYAESALESGAGAVLWQEDVPNPPGNGPVLIVKDTLLALQDLARAYRDELSAKVVGITGSNGKTTTKDITAAVLGETFRVQKTEGNFNNHIGLPLTILALEETTEIAILEMGMSSRGEISLLTKMARPDVAIITNIGEAHLLDLGSREAIAAAKFEIVEGLAPGGLFIYPGEEPLLQEKTASLRNIRLAAFGDSEDNEAYPMGIKMQERGTLFTASIYPEESLFLPIAGKHNVMNTLAALLAAKEFSVPARAVKTGLHSVKLSTMRMEWRNGMKGTVILNDSYNSSPTALRAVLGMLYHLDDQKDKIVVLGDMLELGEREKEFHEQIGEEIHPDKIKYVYTYGNLGKWIAKGARKHFPEGRVRAFDNQDELIRSLEQAITGSELIVVKASRGMKMEKVAEALSAANK</sequence>
<dbReference type="InterPro" id="IPR036565">
    <property type="entry name" value="Mur-like_cat_sf"/>
</dbReference>
<comment type="function">
    <text evidence="10 11">Involved in cell wall formation. Catalyzes the final step in the synthesis of UDP-N-acetylmuramoyl-pentapeptide, the precursor of murein.</text>
</comment>
<protein>
    <recommendedName>
        <fullName evidence="10 11">UDP-N-acetylmuramoyl-tripeptide--D-alanyl-D-alanine ligase</fullName>
        <ecNumber evidence="10 11">6.3.2.10</ecNumber>
    </recommendedName>
    <alternativeName>
        <fullName evidence="10">D-alanyl-D-alanine-adding enzyme</fullName>
    </alternativeName>
</protein>
<evidence type="ECO:0000256" key="11">
    <source>
        <dbReference type="RuleBase" id="RU004136"/>
    </source>
</evidence>
<reference evidence="16" key="1">
    <citation type="journal article" date="2019" name="Int. J. Syst. Evol. Microbiol.">
        <title>The Global Catalogue of Microorganisms (GCM) 10K type strain sequencing project: providing services to taxonomists for standard genome sequencing and annotation.</title>
        <authorList>
            <consortium name="The Broad Institute Genomics Platform"/>
            <consortium name="The Broad Institute Genome Sequencing Center for Infectious Disease"/>
            <person name="Wu L."/>
            <person name="Ma J."/>
        </authorList>
    </citation>
    <scope>NUCLEOTIDE SEQUENCE [LARGE SCALE GENOMIC DNA]</scope>
    <source>
        <strain evidence="16">CGMCC 1.12295</strain>
    </source>
</reference>
<keyword evidence="16" id="KW-1185">Reference proteome</keyword>
<dbReference type="NCBIfam" id="TIGR01143">
    <property type="entry name" value="murF"/>
    <property type="match status" value="1"/>
</dbReference>
<keyword evidence="1 10" id="KW-0963">Cytoplasm</keyword>
<dbReference type="Pfam" id="PF02875">
    <property type="entry name" value="Mur_ligase_C"/>
    <property type="match status" value="1"/>
</dbReference>
<dbReference type="SUPFAM" id="SSF63418">
    <property type="entry name" value="MurE/MurF N-terminal domain"/>
    <property type="match status" value="1"/>
</dbReference>
<dbReference type="Pfam" id="PF08245">
    <property type="entry name" value="Mur_ligase_M"/>
    <property type="match status" value="1"/>
</dbReference>
<feature type="domain" description="Mur ligase central" evidence="14">
    <location>
        <begin position="111"/>
        <end position="297"/>
    </location>
</feature>
<evidence type="ECO:0000313" key="15">
    <source>
        <dbReference type="EMBL" id="MFD1706964.1"/>
    </source>
</evidence>
<dbReference type="Gene3D" id="3.40.1190.10">
    <property type="entry name" value="Mur-like, catalytic domain"/>
    <property type="match status" value="1"/>
</dbReference>
<comment type="catalytic activity">
    <reaction evidence="10 11">
        <text>D-alanyl-D-alanine + UDP-N-acetyl-alpha-D-muramoyl-L-alanyl-gamma-D-glutamyl-meso-2,6-diaminopimelate + ATP = UDP-N-acetyl-alpha-D-muramoyl-L-alanyl-gamma-D-glutamyl-meso-2,6-diaminopimeloyl-D-alanyl-D-alanine + ADP + phosphate + H(+)</text>
        <dbReference type="Rhea" id="RHEA:28374"/>
        <dbReference type="ChEBI" id="CHEBI:15378"/>
        <dbReference type="ChEBI" id="CHEBI:30616"/>
        <dbReference type="ChEBI" id="CHEBI:43474"/>
        <dbReference type="ChEBI" id="CHEBI:57822"/>
        <dbReference type="ChEBI" id="CHEBI:61386"/>
        <dbReference type="ChEBI" id="CHEBI:83905"/>
        <dbReference type="ChEBI" id="CHEBI:456216"/>
        <dbReference type="EC" id="6.3.2.10"/>
    </reaction>
</comment>
<proteinExistence type="inferred from homology"/>
<evidence type="ECO:0000259" key="13">
    <source>
        <dbReference type="Pfam" id="PF02875"/>
    </source>
</evidence>
<accession>A0ABW4KFE0</accession>
<feature type="domain" description="Mur ligase N-terminal catalytic" evidence="12">
    <location>
        <begin position="27"/>
        <end position="101"/>
    </location>
</feature>
<comment type="similarity">
    <text evidence="10">Belongs to the MurCDEF family. MurF subfamily.</text>
</comment>
<keyword evidence="9 10" id="KW-0961">Cell wall biogenesis/degradation</keyword>
<evidence type="ECO:0000259" key="14">
    <source>
        <dbReference type="Pfam" id="PF08245"/>
    </source>
</evidence>
<name>A0ABW4KFE0_9BACI</name>
<dbReference type="Gene3D" id="3.90.190.20">
    <property type="entry name" value="Mur ligase, C-terminal domain"/>
    <property type="match status" value="1"/>
</dbReference>
<evidence type="ECO:0000256" key="9">
    <source>
        <dbReference type="ARBA" id="ARBA00023316"/>
    </source>
</evidence>
<evidence type="ECO:0000256" key="8">
    <source>
        <dbReference type="ARBA" id="ARBA00023306"/>
    </source>
</evidence>
<comment type="caution">
    <text evidence="15">The sequence shown here is derived from an EMBL/GenBank/DDBJ whole genome shotgun (WGS) entry which is preliminary data.</text>
</comment>
<dbReference type="Gene3D" id="3.40.1390.10">
    <property type="entry name" value="MurE/MurF, N-terminal domain"/>
    <property type="match status" value="1"/>
</dbReference>
<dbReference type="EC" id="6.3.2.10" evidence="10 11"/>
<evidence type="ECO:0000256" key="4">
    <source>
        <dbReference type="ARBA" id="ARBA00022741"/>
    </source>
</evidence>
<organism evidence="15 16">
    <name type="scientific">Siminovitchia sediminis</name>
    <dbReference type="NCBI Taxonomy" id="1274353"/>
    <lineage>
        <taxon>Bacteria</taxon>
        <taxon>Bacillati</taxon>
        <taxon>Bacillota</taxon>
        <taxon>Bacilli</taxon>
        <taxon>Bacillales</taxon>
        <taxon>Bacillaceae</taxon>
        <taxon>Siminovitchia</taxon>
    </lineage>
</organism>
<evidence type="ECO:0000256" key="3">
    <source>
        <dbReference type="ARBA" id="ARBA00022618"/>
    </source>
</evidence>
<dbReference type="SUPFAM" id="SSF53623">
    <property type="entry name" value="MurD-like peptide ligases, catalytic domain"/>
    <property type="match status" value="1"/>
</dbReference>
<dbReference type="SUPFAM" id="SSF53244">
    <property type="entry name" value="MurD-like peptide ligases, peptide-binding domain"/>
    <property type="match status" value="1"/>
</dbReference>
<dbReference type="PANTHER" id="PTHR43024:SF1">
    <property type="entry name" value="UDP-N-ACETYLMURAMOYL-TRIPEPTIDE--D-ALANYL-D-ALANINE LIGASE"/>
    <property type="match status" value="1"/>
</dbReference>
<dbReference type="InterPro" id="IPR051046">
    <property type="entry name" value="MurCDEF_CellWall_CoF430Synth"/>
</dbReference>
<comment type="subcellular location">
    <subcellularLocation>
        <location evidence="10 11">Cytoplasm</location>
    </subcellularLocation>
</comment>
<dbReference type="InterPro" id="IPR004101">
    <property type="entry name" value="Mur_ligase_C"/>
</dbReference>
<evidence type="ECO:0000256" key="1">
    <source>
        <dbReference type="ARBA" id="ARBA00022490"/>
    </source>
</evidence>
<feature type="binding site" evidence="10">
    <location>
        <begin position="113"/>
        <end position="119"/>
    </location>
    <ligand>
        <name>ATP</name>
        <dbReference type="ChEBI" id="CHEBI:30616"/>
    </ligand>
</feature>
<evidence type="ECO:0000256" key="6">
    <source>
        <dbReference type="ARBA" id="ARBA00022960"/>
    </source>
</evidence>
<evidence type="ECO:0000313" key="16">
    <source>
        <dbReference type="Proteomes" id="UP001597301"/>
    </source>
</evidence>
<comment type="pathway">
    <text evidence="10 11">Cell wall biogenesis; peptidoglycan biosynthesis.</text>
</comment>
<keyword evidence="3 10" id="KW-0132">Cell division</keyword>
<dbReference type="InterPro" id="IPR036615">
    <property type="entry name" value="Mur_ligase_C_dom_sf"/>
</dbReference>
<dbReference type="InterPro" id="IPR035911">
    <property type="entry name" value="MurE/MurF_N"/>
</dbReference>
<evidence type="ECO:0000256" key="10">
    <source>
        <dbReference type="HAMAP-Rule" id="MF_02019"/>
    </source>
</evidence>
<dbReference type="PANTHER" id="PTHR43024">
    <property type="entry name" value="UDP-N-ACETYLMURAMOYL-TRIPEPTIDE--D-ALANYL-D-ALANINE LIGASE"/>
    <property type="match status" value="1"/>
</dbReference>
<dbReference type="Proteomes" id="UP001597301">
    <property type="component" value="Unassembled WGS sequence"/>
</dbReference>
<dbReference type="InterPro" id="IPR005863">
    <property type="entry name" value="UDP-N-AcMur_synth"/>
</dbReference>
<keyword evidence="2 10" id="KW-0436">Ligase</keyword>
<evidence type="ECO:0000256" key="2">
    <source>
        <dbReference type="ARBA" id="ARBA00022598"/>
    </source>
</evidence>
<keyword evidence="4 10" id="KW-0547">Nucleotide-binding</keyword>
<dbReference type="GO" id="GO:0047480">
    <property type="term" value="F:UDP-N-acetylmuramoyl-tripeptide-D-alanyl-D-alanine ligase activity"/>
    <property type="evidence" value="ECO:0007669"/>
    <property type="project" value="UniProtKB-EC"/>
</dbReference>
<feature type="domain" description="Mur ligase C-terminal" evidence="13">
    <location>
        <begin position="319"/>
        <end position="445"/>
    </location>
</feature>
<dbReference type="InterPro" id="IPR013221">
    <property type="entry name" value="Mur_ligase_cen"/>
</dbReference>
<evidence type="ECO:0000256" key="7">
    <source>
        <dbReference type="ARBA" id="ARBA00022984"/>
    </source>
</evidence>
<keyword evidence="5 10" id="KW-0067">ATP-binding</keyword>
<dbReference type="InterPro" id="IPR000713">
    <property type="entry name" value="Mur_ligase_N"/>
</dbReference>
<dbReference type="HAMAP" id="MF_02019">
    <property type="entry name" value="MurF"/>
    <property type="match status" value="1"/>
</dbReference>
<evidence type="ECO:0000259" key="12">
    <source>
        <dbReference type="Pfam" id="PF01225"/>
    </source>
</evidence>
<keyword evidence="6 10" id="KW-0133">Cell shape</keyword>
<dbReference type="EMBL" id="JBHUEO010000025">
    <property type="protein sequence ID" value="MFD1706964.1"/>
    <property type="molecule type" value="Genomic_DNA"/>
</dbReference>
<dbReference type="Pfam" id="PF01225">
    <property type="entry name" value="Mur_ligase"/>
    <property type="match status" value="1"/>
</dbReference>
<dbReference type="RefSeq" id="WP_380773686.1">
    <property type="nucleotide sequence ID" value="NZ_JBHUEO010000025.1"/>
</dbReference>